<dbReference type="InterPro" id="IPR026592">
    <property type="entry name" value="BamE"/>
</dbReference>
<accession>A0A369TEV9</accession>
<proteinExistence type="predicted"/>
<sequence>MDAAMNIRCSRFRKSARALLFAGAASVALAGCDTPVQVRGHMPDEDTVSQVKTGQHSRSDVAGMLGSPSAVSTFEDDTWYYVGSKTKKFAFFEPEVLERKVLVVSFGDGDVVQETRRYTLKDGRAIDPVNRVTPTEGKDLTFLQQLLGNLGRFNADSAGPGTVGGSAPVPGG</sequence>
<evidence type="ECO:0000313" key="7">
    <source>
        <dbReference type="Proteomes" id="UP000253941"/>
    </source>
</evidence>
<dbReference type="GO" id="GO:0030674">
    <property type="term" value="F:protein-macromolecule adaptor activity"/>
    <property type="evidence" value="ECO:0007669"/>
    <property type="project" value="TreeGrafter"/>
</dbReference>
<keyword evidence="3" id="KW-0998">Cell outer membrane</keyword>
<dbReference type="GO" id="GO:0043165">
    <property type="term" value="P:Gram-negative-bacterium-type cell outer membrane assembly"/>
    <property type="evidence" value="ECO:0007669"/>
    <property type="project" value="TreeGrafter"/>
</dbReference>
<gene>
    <name evidence="6" type="ORF">DRB17_01040</name>
</gene>
<dbReference type="InterPro" id="IPR007450">
    <property type="entry name" value="BamE_dom"/>
</dbReference>
<keyword evidence="7" id="KW-1185">Reference proteome</keyword>
<dbReference type="Gene3D" id="3.30.1450.10">
    <property type="match status" value="1"/>
</dbReference>
<evidence type="ECO:0000313" key="6">
    <source>
        <dbReference type="EMBL" id="RDD63790.1"/>
    </source>
</evidence>
<dbReference type="InterPro" id="IPR037873">
    <property type="entry name" value="BamE-like"/>
</dbReference>
<dbReference type="PANTHER" id="PTHR37482:SF1">
    <property type="entry name" value="OUTER MEMBRANE PROTEIN ASSEMBLY FACTOR BAME"/>
    <property type="match status" value="1"/>
</dbReference>
<dbReference type="PANTHER" id="PTHR37482">
    <property type="entry name" value="OUTER MEMBRANE PROTEIN ASSEMBLY FACTOR BAME"/>
    <property type="match status" value="1"/>
</dbReference>
<keyword evidence="1 4" id="KW-0732">Signal</keyword>
<dbReference type="GO" id="GO:0051205">
    <property type="term" value="P:protein insertion into membrane"/>
    <property type="evidence" value="ECO:0007669"/>
    <property type="project" value="TreeGrafter"/>
</dbReference>
<dbReference type="GO" id="GO:1990063">
    <property type="term" value="C:Bam protein complex"/>
    <property type="evidence" value="ECO:0007669"/>
    <property type="project" value="TreeGrafter"/>
</dbReference>
<comment type="caution">
    <text evidence="6">The sequence shown here is derived from an EMBL/GenBank/DDBJ whole genome shotgun (WGS) entry which is preliminary data.</text>
</comment>
<evidence type="ECO:0000256" key="3">
    <source>
        <dbReference type="ARBA" id="ARBA00023237"/>
    </source>
</evidence>
<feature type="signal peptide" evidence="4">
    <location>
        <begin position="1"/>
        <end position="30"/>
    </location>
</feature>
<keyword evidence="2" id="KW-0472">Membrane</keyword>
<dbReference type="EMBL" id="QPMH01000001">
    <property type="protein sequence ID" value="RDD63790.1"/>
    <property type="molecule type" value="Genomic_DNA"/>
</dbReference>
<evidence type="ECO:0000256" key="1">
    <source>
        <dbReference type="ARBA" id="ARBA00022729"/>
    </source>
</evidence>
<feature type="chain" id="PRO_5016762257" evidence="4">
    <location>
        <begin position="31"/>
        <end position="172"/>
    </location>
</feature>
<protein>
    <submittedName>
        <fullName evidence="6">Outer membrane protein assembly factor BamE</fullName>
    </submittedName>
</protein>
<feature type="domain" description="Outer membrane protein assembly factor BamE" evidence="5">
    <location>
        <begin position="40"/>
        <end position="114"/>
    </location>
</feature>
<dbReference type="Pfam" id="PF04355">
    <property type="entry name" value="BamE"/>
    <property type="match status" value="1"/>
</dbReference>
<reference evidence="6 7" key="1">
    <citation type="submission" date="2018-07" db="EMBL/GenBank/DDBJ databases">
        <title>Venubactetium sediminum gen. nov., sp. nov., isolated from a marine solar saltern.</title>
        <authorList>
            <person name="Wang S."/>
        </authorList>
    </citation>
    <scope>NUCLEOTIDE SEQUENCE [LARGE SCALE GENOMIC DNA]</scope>
    <source>
        <strain evidence="6 7">WD2A32</strain>
    </source>
</reference>
<evidence type="ECO:0000256" key="4">
    <source>
        <dbReference type="SAM" id="SignalP"/>
    </source>
</evidence>
<dbReference type="Proteomes" id="UP000253941">
    <property type="component" value="Unassembled WGS sequence"/>
</dbReference>
<evidence type="ECO:0000259" key="5">
    <source>
        <dbReference type="Pfam" id="PF04355"/>
    </source>
</evidence>
<evidence type="ECO:0000256" key="2">
    <source>
        <dbReference type="ARBA" id="ARBA00023136"/>
    </source>
</evidence>
<dbReference type="AlphaFoldDB" id="A0A369TEV9"/>
<name>A0A369TEV9_9PROT</name>
<organism evidence="6 7">
    <name type="scientific">Ferruginivarius sediminum</name>
    <dbReference type="NCBI Taxonomy" id="2661937"/>
    <lineage>
        <taxon>Bacteria</taxon>
        <taxon>Pseudomonadati</taxon>
        <taxon>Pseudomonadota</taxon>
        <taxon>Alphaproteobacteria</taxon>
        <taxon>Rhodospirillales</taxon>
        <taxon>Rhodospirillaceae</taxon>
        <taxon>Ferruginivarius</taxon>
    </lineage>
</organism>